<evidence type="ECO:0000256" key="1">
    <source>
        <dbReference type="ARBA" id="ARBA00022448"/>
    </source>
</evidence>
<dbReference type="InterPro" id="IPR015854">
    <property type="entry name" value="ABC_transpr_LolD-like"/>
</dbReference>
<dbReference type="GO" id="GO:0005886">
    <property type="term" value="C:plasma membrane"/>
    <property type="evidence" value="ECO:0007669"/>
    <property type="project" value="TreeGrafter"/>
</dbReference>
<dbReference type="GO" id="GO:0022857">
    <property type="term" value="F:transmembrane transporter activity"/>
    <property type="evidence" value="ECO:0007669"/>
    <property type="project" value="TreeGrafter"/>
</dbReference>
<keyword evidence="2" id="KW-0547">Nucleotide-binding</keyword>
<dbReference type="PROSITE" id="PS00211">
    <property type="entry name" value="ABC_TRANSPORTER_1"/>
    <property type="match status" value="1"/>
</dbReference>
<dbReference type="InterPro" id="IPR027417">
    <property type="entry name" value="P-loop_NTPase"/>
</dbReference>
<dbReference type="InterPro" id="IPR017871">
    <property type="entry name" value="ABC_transporter-like_CS"/>
</dbReference>
<sequence>MSSAPWQQVAPSASFGSSLELVDVNKFYQSGTDHEIKAVQNLSLSVPAGQSVALVGSSGSGKSTLLHLIGAIDKADSGQIRVGDTSITSLKGNAAADYRASIGIIFQHFYLIDSLSALDNVMAPLIGRKPRKTHRDLALEALAQVGLADRAASTPQQLSGGQQQRVAIARALVVKPHLLLADEPTGNLDSDTSAQILELLAQLQTQLGITMLVATHDLAAARQLDRMIELKDGQIIKDNSRAVN</sequence>
<dbReference type="GO" id="GO:0005524">
    <property type="term" value="F:ATP binding"/>
    <property type="evidence" value="ECO:0007669"/>
    <property type="project" value="UniProtKB-KW"/>
</dbReference>
<dbReference type="SMART" id="SM00382">
    <property type="entry name" value="AAA"/>
    <property type="match status" value="1"/>
</dbReference>
<dbReference type="OrthoDB" id="9802264at2"/>
<keyword evidence="6" id="KW-1185">Reference proteome</keyword>
<dbReference type="STRING" id="156892.BM477_00580"/>
<dbReference type="AlphaFoldDB" id="A0A1Q5PSE3"/>
<name>A0A1Q5PSE3_9ACTO</name>
<dbReference type="GO" id="GO:0016887">
    <property type="term" value="F:ATP hydrolysis activity"/>
    <property type="evidence" value="ECO:0007669"/>
    <property type="project" value="InterPro"/>
</dbReference>
<keyword evidence="1" id="KW-0813">Transport</keyword>
<dbReference type="CDD" id="cd03255">
    <property type="entry name" value="ABC_MJ0796_LolCDE_FtsE"/>
    <property type="match status" value="1"/>
</dbReference>
<dbReference type="InterPro" id="IPR003593">
    <property type="entry name" value="AAA+_ATPase"/>
</dbReference>
<feature type="domain" description="ABC transporter" evidence="4">
    <location>
        <begin position="19"/>
        <end position="243"/>
    </location>
</feature>
<dbReference type="GO" id="GO:0098796">
    <property type="term" value="C:membrane protein complex"/>
    <property type="evidence" value="ECO:0007669"/>
    <property type="project" value="UniProtKB-ARBA"/>
</dbReference>
<proteinExistence type="predicted"/>
<dbReference type="Proteomes" id="UP000186465">
    <property type="component" value="Unassembled WGS sequence"/>
</dbReference>
<dbReference type="SUPFAM" id="SSF52540">
    <property type="entry name" value="P-loop containing nucleoside triphosphate hydrolases"/>
    <property type="match status" value="1"/>
</dbReference>
<protein>
    <recommendedName>
        <fullName evidence="4">ABC transporter domain-containing protein</fullName>
    </recommendedName>
</protein>
<evidence type="ECO:0000256" key="2">
    <source>
        <dbReference type="ARBA" id="ARBA00022741"/>
    </source>
</evidence>
<dbReference type="PROSITE" id="PS50893">
    <property type="entry name" value="ABC_TRANSPORTER_2"/>
    <property type="match status" value="1"/>
</dbReference>
<evidence type="ECO:0000313" key="5">
    <source>
        <dbReference type="EMBL" id="OKL50504.1"/>
    </source>
</evidence>
<evidence type="ECO:0000313" key="6">
    <source>
        <dbReference type="Proteomes" id="UP000186465"/>
    </source>
</evidence>
<reference evidence="6" key="1">
    <citation type="submission" date="2016-11" db="EMBL/GenBank/DDBJ databases">
        <title>Actinomyces gypaetusis sp. nov. isolated from Gypaetus barbatus in Qinghai Tibet Plateau China.</title>
        <authorList>
            <person name="Meng X."/>
        </authorList>
    </citation>
    <scope>NUCLEOTIDE SEQUENCE [LARGE SCALE GENOMIC DNA]</scope>
    <source>
        <strain evidence="6">DSM 15383</strain>
    </source>
</reference>
<dbReference type="Pfam" id="PF00005">
    <property type="entry name" value="ABC_tran"/>
    <property type="match status" value="1"/>
</dbReference>
<organism evidence="5 6">
    <name type="scientific">Boudabousia marimammalium</name>
    <dbReference type="NCBI Taxonomy" id="156892"/>
    <lineage>
        <taxon>Bacteria</taxon>
        <taxon>Bacillati</taxon>
        <taxon>Actinomycetota</taxon>
        <taxon>Actinomycetes</taxon>
        <taxon>Actinomycetales</taxon>
        <taxon>Actinomycetaceae</taxon>
        <taxon>Boudabousia</taxon>
    </lineage>
</organism>
<dbReference type="InterPro" id="IPR003439">
    <property type="entry name" value="ABC_transporter-like_ATP-bd"/>
</dbReference>
<dbReference type="PANTHER" id="PTHR24220">
    <property type="entry name" value="IMPORT ATP-BINDING PROTEIN"/>
    <property type="match status" value="1"/>
</dbReference>
<dbReference type="FunFam" id="3.40.50.300:FF:000032">
    <property type="entry name" value="Export ABC transporter ATP-binding protein"/>
    <property type="match status" value="1"/>
</dbReference>
<dbReference type="EMBL" id="MPDM01000001">
    <property type="protein sequence ID" value="OKL50504.1"/>
    <property type="molecule type" value="Genomic_DNA"/>
</dbReference>
<evidence type="ECO:0000256" key="3">
    <source>
        <dbReference type="ARBA" id="ARBA00022840"/>
    </source>
</evidence>
<dbReference type="PANTHER" id="PTHR24220:SF659">
    <property type="entry name" value="TRANSPORTER, PUTATIVE-RELATED"/>
    <property type="match status" value="1"/>
</dbReference>
<accession>A0A1Q5PSE3</accession>
<gene>
    <name evidence="5" type="ORF">BM477_00580</name>
</gene>
<dbReference type="Gene3D" id="3.40.50.300">
    <property type="entry name" value="P-loop containing nucleotide triphosphate hydrolases"/>
    <property type="match status" value="1"/>
</dbReference>
<dbReference type="RefSeq" id="WP_075360743.1">
    <property type="nucleotide sequence ID" value="NZ_MPDM01000001.1"/>
</dbReference>
<evidence type="ECO:0000259" key="4">
    <source>
        <dbReference type="PROSITE" id="PS50893"/>
    </source>
</evidence>
<comment type="caution">
    <text evidence="5">The sequence shown here is derived from an EMBL/GenBank/DDBJ whole genome shotgun (WGS) entry which is preliminary data.</text>
</comment>
<keyword evidence="3" id="KW-0067">ATP-binding</keyword>
<dbReference type="InterPro" id="IPR017911">
    <property type="entry name" value="MacB-like_ATP-bd"/>
</dbReference>